<keyword evidence="1" id="KW-0238">DNA-binding</keyword>
<dbReference type="PANTHER" id="PTHR36924">
    <property type="entry name" value="ANTITOXIN HIGA-1"/>
    <property type="match status" value="1"/>
</dbReference>
<dbReference type="GO" id="GO:0003677">
    <property type="term" value="F:DNA binding"/>
    <property type="evidence" value="ECO:0007669"/>
    <property type="project" value="UniProtKB-KW"/>
</dbReference>
<comment type="caution">
    <text evidence="2">The sequence shown here is derived from an EMBL/GenBank/DDBJ whole genome shotgun (WGS) entry which is preliminary data.</text>
</comment>
<dbReference type="NCBIfam" id="TIGR02607">
    <property type="entry name" value="antidote_HigA"/>
    <property type="match status" value="1"/>
</dbReference>
<dbReference type="OrthoDB" id="9793869at2"/>
<dbReference type="PANTHER" id="PTHR36924:SF1">
    <property type="entry name" value="ANTITOXIN HIGA-1"/>
    <property type="match status" value="1"/>
</dbReference>
<accession>I3DIK2</accession>
<dbReference type="InterPro" id="IPR013430">
    <property type="entry name" value="Toxin_antidote_HigA"/>
</dbReference>
<dbReference type="eggNOG" id="COG3093">
    <property type="taxonomic scope" value="Bacteria"/>
</dbReference>
<dbReference type="EMBL" id="AJSX01000007">
    <property type="protein sequence ID" value="EIJ71545.1"/>
    <property type="molecule type" value="Genomic_DNA"/>
</dbReference>
<evidence type="ECO:0000313" key="3">
    <source>
        <dbReference type="Proteomes" id="UP000006457"/>
    </source>
</evidence>
<sequence length="100" mass="11332">MSNAYNSPVLFAHPGEILYEEWLKPLGITQFELSKAILLSPRKISEISTGKCPITANIALRLGAFFGTNAESWLNLQSHYDMQKTKQLIEADLQYILDFQ</sequence>
<reference evidence="2 3" key="1">
    <citation type="submission" date="2012-03" db="EMBL/GenBank/DDBJ databases">
        <authorList>
            <person name="Harkins D.M."/>
            <person name="Madupu R."/>
            <person name="Durkin A.S."/>
            <person name="Torralba M."/>
            <person name="Methe B."/>
            <person name="Sutton G.G."/>
            <person name="Nelson K.E."/>
        </authorList>
    </citation>
    <scope>NUCLEOTIDE SEQUENCE [LARGE SCALE GENOMIC DNA]</scope>
    <source>
        <strain evidence="2 3">CCUG 2042</strain>
    </source>
</reference>
<evidence type="ECO:0000313" key="2">
    <source>
        <dbReference type="EMBL" id="EIJ71545.1"/>
    </source>
</evidence>
<dbReference type="Proteomes" id="UP000006457">
    <property type="component" value="Unassembled WGS sequence"/>
</dbReference>
<protein>
    <submittedName>
        <fullName evidence="2">Addiction module antidote protein HigA</fullName>
    </submittedName>
</protein>
<dbReference type="Gene3D" id="1.10.260.40">
    <property type="entry name" value="lambda repressor-like DNA-binding domains"/>
    <property type="match status" value="1"/>
</dbReference>
<dbReference type="PATRIC" id="fig|1095749.3.peg.381"/>
<organism evidence="2 3">
    <name type="scientific">Pasteurella bettyae CCUG 2042</name>
    <dbReference type="NCBI Taxonomy" id="1095749"/>
    <lineage>
        <taxon>Bacteria</taxon>
        <taxon>Pseudomonadati</taxon>
        <taxon>Pseudomonadota</taxon>
        <taxon>Gammaproteobacteria</taxon>
        <taxon>Pasteurellales</taxon>
        <taxon>Pasteurellaceae</taxon>
        <taxon>Pasteurella</taxon>
    </lineage>
</organism>
<dbReference type="InterPro" id="IPR010982">
    <property type="entry name" value="Lambda_DNA-bd_dom_sf"/>
</dbReference>
<dbReference type="AlphaFoldDB" id="I3DIK2"/>
<dbReference type="RefSeq" id="WP_005759133.1">
    <property type="nucleotide sequence ID" value="NZ_AJSX01000007.1"/>
</dbReference>
<dbReference type="SUPFAM" id="SSF47413">
    <property type="entry name" value="lambda repressor-like DNA-binding domains"/>
    <property type="match status" value="1"/>
</dbReference>
<evidence type="ECO:0000256" key="1">
    <source>
        <dbReference type="ARBA" id="ARBA00023125"/>
    </source>
</evidence>
<proteinExistence type="predicted"/>
<gene>
    <name evidence="2" type="primary">higA</name>
    <name evidence="2" type="ORF">HMPREF1052_0147</name>
</gene>
<keyword evidence="3" id="KW-1185">Reference proteome</keyword>
<name>I3DIK2_9PAST</name>